<sequence>MTQEWKRISDEQKSNLGIIKRFSKYLDTERLRYPDLSDGMKNISAMLTHDPKGDLVLSELGKKAHTLKRLSTVFHDTYDGVPADFEGFPQLHLAPAIPADLQDKMEEFANNTLYTHRSDSRSKLARQQEWELAAQMCLDWANETSGPSNSSWNSLFAKCCGERK</sequence>
<reference evidence="1" key="1">
    <citation type="submission" date="2013-07" db="EMBL/GenBank/DDBJ databases">
        <title>The Genome Sequence of Cryptococcus bestiolae CBS10118.</title>
        <authorList>
            <consortium name="The Broad Institute Genome Sequencing Platform"/>
            <person name="Cuomo C."/>
            <person name="Litvintseva A."/>
            <person name="Chen Y."/>
            <person name="Heitman J."/>
            <person name="Sun S."/>
            <person name="Springer D."/>
            <person name="Dromer F."/>
            <person name="Young S.K."/>
            <person name="Zeng Q."/>
            <person name="Gargeya S."/>
            <person name="Fitzgerald M."/>
            <person name="Abouelleil A."/>
            <person name="Alvarado L."/>
            <person name="Berlin A.M."/>
            <person name="Chapman S.B."/>
            <person name="Dewar J."/>
            <person name="Goldberg J."/>
            <person name="Griggs A."/>
            <person name="Gujja S."/>
            <person name="Hansen M."/>
            <person name="Howarth C."/>
            <person name="Imamovic A."/>
            <person name="Larimer J."/>
            <person name="McCowan C."/>
            <person name="Murphy C."/>
            <person name="Pearson M."/>
            <person name="Priest M."/>
            <person name="Roberts A."/>
            <person name="Saif S."/>
            <person name="Shea T."/>
            <person name="Sykes S."/>
            <person name="Wortman J."/>
            <person name="Nusbaum C."/>
            <person name="Birren B."/>
        </authorList>
    </citation>
    <scope>NUCLEOTIDE SEQUENCE [LARGE SCALE GENOMIC DNA]</scope>
    <source>
        <strain evidence="1">CBS 10118</strain>
    </source>
</reference>
<accession>A0A1B9G118</accession>
<dbReference type="Proteomes" id="UP000092730">
    <property type="component" value="Chromosome 5"/>
</dbReference>
<gene>
    <name evidence="1" type="ORF">I302_06167</name>
    <name evidence="2" type="ORF">I302_106571</name>
</gene>
<organism evidence="1">
    <name type="scientific">Kwoniella bestiolae CBS 10118</name>
    <dbReference type="NCBI Taxonomy" id="1296100"/>
    <lineage>
        <taxon>Eukaryota</taxon>
        <taxon>Fungi</taxon>
        <taxon>Dikarya</taxon>
        <taxon>Basidiomycota</taxon>
        <taxon>Agaricomycotina</taxon>
        <taxon>Tremellomycetes</taxon>
        <taxon>Tremellales</taxon>
        <taxon>Cryptococcaceae</taxon>
        <taxon>Kwoniella</taxon>
    </lineage>
</organism>
<dbReference type="RefSeq" id="XP_019045776.1">
    <property type="nucleotide sequence ID" value="XM_019192779.1"/>
</dbReference>
<dbReference type="EMBL" id="KI894022">
    <property type="protein sequence ID" value="OCF24706.1"/>
    <property type="molecule type" value="Genomic_DNA"/>
</dbReference>
<dbReference type="VEuPathDB" id="FungiDB:I302_06167"/>
<keyword evidence="3" id="KW-1185">Reference proteome</keyword>
<dbReference type="AlphaFoldDB" id="A0A1B9G118"/>
<dbReference type="KEGG" id="kbi:30210566"/>
<proteinExistence type="predicted"/>
<reference evidence="1" key="3">
    <citation type="submission" date="2014-01" db="EMBL/GenBank/DDBJ databases">
        <title>Evolution of pathogenesis and genome organization in the Tremellales.</title>
        <authorList>
            <person name="Cuomo C."/>
            <person name="Litvintseva A."/>
            <person name="Heitman J."/>
            <person name="Chen Y."/>
            <person name="Sun S."/>
            <person name="Springer D."/>
            <person name="Dromer F."/>
            <person name="Young S."/>
            <person name="Zeng Q."/>
            <person name="Chapman S."/>
            <person name="Gujja S."/>
            <person name="Saif S."/>
            <person name="Birren B."/>
        </authorList>
    </citation>
    <scope>NUCLEOTIDE SEQUENCE</scope>
    <source>
        <strain evidence="1">CBS 10118</strain>
    </source>
</reference>
<reference evidence="2" key="2">
    <citation type="submission" date="2013-07" db="EMBL/GenBank/DDBJ databases">
        <authorList>
            <consortium name="The Broad Institute Genome Sequencing Platform"/>
            <person name="Cuomo C."/>
            <person name="Litvintseva A."/>
            <person name="Chen Y."/>
            <person name="Heitman J."/>
            <person name="Sun S."/>
            <person name="Springer D."/>
            <person name="Dromer F."/>
            <person name="Young S.K."/>
            <person name="Zeng Q."/>
            <person name="Gargeya S."/>
            <person name="Fitzgerald M."/>
            <person name="Abouelleil A."/>
            <person name="Alvarado L."/>
            <person name="Berlin A.M."/>
            <person name="Chapman S.B."/>
            <person name="Dewar J."/>
            <person name="Goldberg J."/>
            <person name="Griggs A."/>
            <person name="Gujja S."/>
            <person name="Hansen M."/>
            <person name="Howarth C."/>
            <person name="Imamovic A."/>
            <person name="Larimer J."/>
            <person name="McCowan C."/>
            <person name="Murphy C."/>
            <person name="Pearson M."/>
            <person name="Priest M."/>
            <person name="Roberts A."/>
            <person name="Saif S."/>
            <person name="Shea T."/>
            <person name="Sykes S."/>
            <person name="Wortman J."/>
            <person name="Nusbaum C."/>
            <person name="Birren B."/>
        </authorList>
    </citation>
    <scope>NUCLEOTIDE SEQUENCE</scope>
    <source>
        <strain evidence="2">CBS 10118</strain>
    </source>
</reference>
<dbReference type="GeneID" id="30210566"/>
<dbReference type="EMBL" id="CP144545">
    <property type="protein sequence ID" value="WVW84537.1"/>
    <property type="molecule type" value="Genomic_DNA"/>
</dbReference>
<name>A0A1B9G118_9TREE</name>
<evidence type="ECO:0000313" key="1">
    <source>
        <dbReference type="EMBL" id="OCF24706.1"/>
    </source>
</evidence>
<reference evidence="2" key="4">
    <citation type="submission" date="2024-02" db="EMBL/GenBank/DDBJ databases">
        <title>Comparative genomics of Cryptococcus and Kwoniella reveals pathogenesis evolution and contrasting modes of karyotype evolution via chromosome fusion or intercentromeric recombination.</title>
        <authorList>
            <person name="Coelho M.A."/>
            <person name="David-Palma M."/>
            <person name="Shea T."/>
            <person name="Bowers K."/>
            <person name="McGinley-Smith S."/>
            <person name="Mohammad A.W."/>
            <person name="Gnirke A."/>
            <person name="Yurkov A.M."/>
            <person name="Nowrousian M."/>
            <person name="Sun S."/>
            <person name="Cuomo C.A."/>
            <person name="Heitman J."/>
        </authorList>
    </citation>
    <scope>NUCLEOTIDE SEQUENCE</scope>
    <source>
        <strain evidence="2">CBS 10118</strain>
    </source>
</reference>
<evidence type="ECO:0000313" key="2">
    <source>
        <dbReference type="EMBL" id="WVW84537.1"/>
    </source>
</evidence>
<protein>
    <submittedName>
        <fullName evidence="1">Uncharacterized protein</fullName>
    </submittedName>
</protein>
<evidence type="ECO:0000313" key="3">
    <source>
        <dbReference type="Proteomes" id="UP000092730"/>
    </source>
</evidence>